<dbReference type="HOGENOM" id="CLU_035968_0_0_7"/>
<evidence type="ECO:0000313" key="2">
    <source>
        <dbReference type="EMBL" id="CAE79950.1"/>
    </source>
</evidence>
<dbReference type="eggNOG" id="COG3016">
    <property type="taxonomic scope" value="Bacteria"/>
</dbReference>
<dbReference type="InterPro" id="IPR007314">
    <property type="entry name" value="Cofac_haem-bd_dom"/>
</dbReference>
<name>Q6MLA7_BDEBA</name>
<dbReference type="STRING" id="264462.Bd2106"/>
<dbReference type="SUPFAM" id="SSF159501">
    <property type="entry name" value="EreA/ChaN-like"/>
    <property type="match status" value="1"/>
</dbReference>
<feature type="domain" description="Haem-binding uptake Tiki superfamily ChaN" evidence="1">
    <location>
        <begin position="84"/>
        <end position="187"/>
    </location>
</feature>
<keyword evidence="3" id="KW-1185">Reference proteome</keyword>
<sequence>MTSLNLRIVFEINRNYVKILWNALKEDSLNDLQKWIRIRKDLYLQMEKQVRHRLGRDTPELMRYQKVYEKEFAKKWTASTKEALWEQMSHSQVVMVGDFHALHQSQKAQARILRHIPKDRKTILAVEFLEAADQEKIDRYMSGKMSERDFLKSVQWQTKWGFPWEYYRPLLRWAQKNKVAVRGINRSYKKRNATTLKSRDVFAGKKIAELVKAHPDHLVFVIYGDLHLAAEHIPAEIVRILGAPFAKRILRIFQNSEKIYFQLLNRELEASTDLVRLSQNIFCLMSVPPWVKWQNYLMYLEQTYDLGLHDDDDDDDDEDLLDYTDHVGRYVKIISEELGLTVSTSNLSVYTARDSSFWSQVREHYDPKKLRWIELMIADENSFYLPEIGAAYLARGTVNHAASLAMHFVHAQVSGEKQIPMDVPADFLRLIWKQAVAYFGSKIINHKRKTDTIADIKASLATRGPSDLGKEALQLALAQKMHELMVITGVPGHRLQARPRKKWSYVLAASLLGGMMGERLFGGYQKKLIKAATLATFLKKPLGNPHFDVVYYEALEVIESLPAPFLSKKEKL</sequence>
<accession>Q6MLA7</accession>
<dbReference type="Gene3D" id="3.40.50.11550">
    <property type="match status" value="1"/>
</dbReference>
<dbReference type="AlphaFoldDB" id="Q6MLA7"/>
<organism evidence="2 3">
    <name type="scientific">Bdellovibrio bacteriovorus (strain ATCC 15356 / DSM 50701 / NCIMB 9529 / HD100)</name>
    <dbReference type="NCBI Taxonomy" id="264462"/>
    <lineage>
        <taxon>Bacteria</taxon>
        <taxon>Pseudomonadati</taxon>
        <taxon>Bdellovibrionota</taxon>
        <taxon>Bdellovibrionia</taxon>
        <taxon>Bdellovibrionales</taxon>
        <taxon>Pseudobdellovibrionaceae</taxon>
        <taxon>Bdellovibrio</taxon>
    </lineage>
</organism>
<reference evidence="2 3" key="1">
    <citation type="journal article" date="2004" name="Science">
        <title>A predator unmasked: life cycle of Bdellovibrio bacteriovorus from a genomic perspective.</title>
        <authorList>
            <person name="Rendulic S."/>
            <person name="Jagtap P."/>
            <person name="Rosinus A."/>
            <person name="Eppinger M."/>
            <person name="Baar C."/>
            <person name="Lanz C."/>
            <person name="Keller H."/>
            <person name="Lambert C."/>
            <person name="Evans K.J."/>
            <person name="Goesmann A."/>
            <person name="Meyer F."/>
            <person name="Sockett R.E."/>
            <person name="Schuster S.C."/>
        </authorList>
    </citation>
    <scope>NUCLEOTIDE SEQUENCE [LARGE SCALE GENOMIC DNA]</scope>
    <source>
        <strain evidence="3">ATCC 15356 / DSM 50701 / NCIMB 9529 / HD100</strain>
    </source>
</reference>
<evidence type="ECO:0000313" key="3">
    <source>
        <dbReference type="Proteomes" id="UP000008080"/>
    </source>
</evidence>
<dbReference type="EMBL" id="BX842651">
    <property type="protein sequence ID" value="CAE79950.1"/>
    <property type="molecule type" value="Genomic_DNA"/>
</dbReference>
<proteinExistence type="predicted"/>
<dbReference type="Pfam" id="PF04187">
    <property type="entry name" value="Cofac_haem_bdg"/>
    <property type="match status" value="1"/>
</dbReference>
<gene>
    <name evidence="2" type="ordered locus">Bd2106</name>
</gene>
<dbReference type="Proteomes" id="UP000008080">
    <property type="component" value="Chromosome"/>
</dbReference>
<protein>
    <recommendedName>
        <fullName evidence="1">Haem-binding uptake Tiki superfamily ChaN domain-containing protein</fullName>
    </recommendedName>
</protein>
<dbReference type="KEGG" id="bba:Bd2106"/>
<evidence type="ECO:0000259" key="1">
    <source>
        <dbReference type="Pfam" id="PF04187"/>
    </source>
</evidence>